<accession>A0AAN8FFC8</accession>
<keyword evidence="4 6" id="KW-1133">Transmembrane helix</keyword>
<protein>
    <submittedName>
        <fullName evidence="8">Transporter cation channel family protein</fullName>
    </submittedName>
</protein>
<organism evidence="8 9">
    <name type="scientific">Trichostrongylus colubriformis</name>
    <name type="common">Black scour worm</name>
    <dbReference type="NCBI Taxonomy" id="6319"/>
    <lineage>
        <taxon>Eukaryota</taxon>
        <taxon>Metazoa</taxon>
        <taxon>Ecdysozoa</taxon>
        <taxon>Nematoda</taxon>
        <taxon>Chromadorea</taxon>
        <taxon>Rhabditida</taxon>
        <taxon>Rhabditina</taxon>
        <taxon>Rhabditomorpha</taxon>
        <taxon>Strongyloidea</taxon>
        <taxon>Trichostrongylidae</taxon>
        <taxon>Trichostrongylus</taxon>
    </lineage>
</organism>
<evidence type="ECO:0000256" key="1">
    <source>
        <dbReference type="ARBA" id="ARBA00004141"/>
    </source>
</evidence>
<evidence type="ECO:0000256" key="5">
    <source>
        <dbReference type="ARBA" id="ARBA00023136"/>
    </source>
</evidence>
<gene>
    <name evidence="8" type="ORF">GCK32_009149</name>
</gene>
<dbReference type="InterPro" id="IPR051223">
    <property type="entry name" value="Polycystin"/>
</dbReference>
<keyword evidence="9" id="KW-1185">Reference proteome</keyword>
<dbReference type="EMBL" id="WIXE01013260">
    <property type="protein sequence ID" value="KAK5975249.1"/>
    <property type="molecule type" value="Genomic_DNA"/>
</dbReference>
<feature type="transmembrane region" description="Helical" evidence="6">
    <location>
        <begin position="240"/>
        <end position="269"/>
    </location>
</feature>
<evidence type="ECO:0000256" key="3">
    <source>
        <dbReference type="ARBA" id="ARBA00022692"/>
    </source>
</evidence>
<sequence length="364" mass="42127">MMDPRKAHATYPTDIIGYLLPSYWIESIRLIRSQGSGSEMIVIFEALYVAYAVINFLVNTVTYITNVVNAYKTRPQHCSWVRVFAHLFLIRFWDLLDFFVGILAITSVITFFLRQVYIKKALAEFTATNGNVYINLALHRNLEFLFTLCLAGVMFFVACKMIKILRFNRRISVLANTLDYASVSIKDFTIVFVVIICAFNTSLYCLLWNRLENYSSIISTFTTTTSGMLGKFVIAHMSKISYLAFIIFLIFMYTATLILINIFVMIVLYEFKEVRTDSSRQTNEYEIIEHIQSKVMRSFGLYGRRNAPACYVPDTLKDSKLLKTLEAKADLLLHKAHRWRIEDDDDDDMVIPGPRAQDLPRDPW</sequence>
<evidence type="ECO:0000256" key="2">
    <source>
        <dbReference type="ARBA" id="ARBA00007200"/>
    </source>
</evidence>
<dbReference type="GO" id="GO:0016020">
    <property type="term" value="C:membrane"/>
    <property type="evidence" value="ECO:0007669"/>
    <property type="project" value="UniProtKB-SubCell"/>
</dbReference>
<evidence type="ECO:0000313" key="9">
    <source>
        <dbReference type="Proteomes" id="UP001331761"/>
    </source>
</evidence>
<feature type="transmembrane region" description="Helical" evidence="6">
    <location>
        <begin position="41"/>
        <end position="64"/>
    </location>
</feature>
<keyword evidence="3 6" id="KW-0812">Transmembrane</keyword>
<feature type="transmembrane region" description="Helical" evidence="6">
    <location>
        <begin position="144"/>
        <end position="165"/>
    </location>
</feature>
<proteinExistence type="inferred from homology"/>
<dbReference type="PANTHER" id="PTHR10877:SF194">
    <property type="entry name" value="LOCATION OF VULVA DEFECTIVE 1"/>
    <property type="match status" value="1"/>
</dbReference>
<dbReference type="AlphaFoldDB" id="A0AAN8FFC8"/>
<feature type="transmembrane region" description="Helical" evidence="6">
    <location>
        <begin position="185"/>
        <end position="207"/>
    </location>
</feature>
<feature type="transmembrane region" description="Helical" evidence="6">
    <location>
        <begin position="214"/>
        <end position="234"/>
    </location>
</feature>
<dbReference type="InterPro" id="IPR013122">
    <property type="entry name" value="PKD1_2_channel"/>
</dbReference>
<feature type="domain" description="Polycystin cation channel PKD1/PKD2" evidence="7">
    <location>
        <begin position="89"/>
        <end position="274"/>
    </location>
</feature>
<reference evidence="8 9" key="1">
    <citation type="submission" date="2019-10" db="EMBL/GenBank/DDBJ databases">
        <title>Assembly and Annotation for the nematode Trichostrongylus colubriformis.</title>
        <authorList>
            <person name="Martin J."/>
        </authorList>
    </citation>
    <scope>NUCLEOTIDE SEQUENCE [LARGE SCALE GENOMIC DNA]</scope>
    <source>
        <strain evidence="8">G859</strain>
        <tissue evidence="8">Whole worm</tissue>
    </source>
</reference>
<feature type="transmembrane region" description="Helical" evidence="6">
    <location>
        <begin position="84"/>
        <end position="113"/>
    </location>
</feature>
<dbReference type="Proteomes" id="UP001331761">
    <property type="component" value="Unassembled WGS sequence"/>
</dbReference>
<dbReference type="PANTHER" id="PTHR10877">
    <property type="entry name" value="POLYCYSTIN FAMILY MEMBER"/>
    <property type="match status" value="1"/>
</dbReference>
<dbReference type="GO" id="GO:0050982">
    <property type="term" value="P:detection of mechanical stimulus"/>
    <property type="evidence" value="ECO:0007669"/>
    <property type="project" value="TreeGrafter"/>
</dbReference>
<keyword evidence="5 6" id="KW-0472">Membrane</keyword>
<evidence type="ECO:0000256" key="6">
    <source>
        <dbReference type="SAM" id="Phobius"/>
    </source>
</evidence>
<comment type="similarity">
    <text evidence="2">Belongs to the polycystin family.</text>
</comment>
<name>A0AAN8FFC8_TRICO</name>
<comment type="caution">
    <text evidence="8">The sequence shown here is derived from an EMBL/GenBank/DDBJ whole genome shotgun (WGS) entry which is preliminary data.</text>
</comment>
<dbReference type="GO" id="GO:0005262">
    <property type="term" value="F:calcium channel activity"/>
    <property type="evidence" value="ECO:0007669"/>
    <property type="project" value="TreeGrafter"/>
</dbReference>
<evidence type="ECO:0000256" key="4">
    <source>
        <dbReference type="ARBA" id="ARBA00022989"/>
    </source>
</evidence>
<evidence type="ECO:0000259" key="7">
    <source>
        <dbReference type="Pfam" id="PF08016"/>
    </source>
</evidence>
<comment type="subcellular location">
    <subcellularLocation>
        <location evidence="1">Membrane</location>
        <topology evidence="1">Multi-pass membrane protein</topology>
    </subcellularLocation>
</comment>
<dbReference type="Pfam" id="PF08016">
    <property type="entry name" value="PKD_channel"/>
    <property type="match status" value="1"/>
</dbReference>
<evidence type="ECO:0000313" key="8">
    <source>
        <dbReference type="EMBL" id="KAK5975249.1"/>
    </source>
</evidence>